<dbReference type="InterPro" id="IPR010656">
    <property type="entry name" value="DctM"/>
</dbReference>
<gene>
    <name evidence="9" type="ORF">DPPLL_22710</name>
</gene>
<feature type="transmembrane region" description="Helical" evidence="7">
    <location>
        <begin position="341"/>
        <end position="364"/>
    </location>
</feature>
<feature type="transmembrane region" description="Helical" evidence="7">
    <location>
        <begin position="78"/>
        <end position="101"/>
    </location>
</feature>
<dbReference type="EMBL" id="AP025516">
    <property type="protein sequence ID" value="BDD87906.1"/>
    <property type="molecule type" value="Genomic_DNA"/>
</dbReference>
<dbReference type="InterPro" id="IPR004681">
    <property type="entry name" value="TRAP_DctM"/>
</dbReference>
<keyword evidence="5 7" id="KW-1133">Transmembrane helix</keyword>
<dbReference type="Pfam" id="PF06808">
    <property type="entry name" value="DctM"/>
    <property type="match status" value="1"/>
</dbReference>
<feature type="transmembrane region" description="Helical" evidence="7">
    <location>
        <begin position="122"/>
        <end position="141"/>
    </location>
</feature>
<keyword evidence="2" id="KW-1003">Cell membrane</keyword>
<dbReference type="Proteomes" id="UP000830055">
    <property type="component" value="Chromosome"/>
</dbReference>
<evidence type="ECO:0000259" key="8">
    <source>
        <dbReference type="Pfam" id="PF06808"/>
    </source>
</evidence>
<feature type="transmembrane region" description="Helical" evidence="7">
    <location>
        <begin position="376"/>
        <end position="396"/>
    </location>
</feature>
<feature type="domain" description="TRAP C4-dicarboxylate transport system permease DctM subunit" evidence="8">
    <location>
        <begin position="72"/>
        <end position="501"/>
    </location>
</feature>
<keyword evidence="6 7" id="KW-0472">Membrane</keyword>
<evidence type="ECO:0000256" key="5">
    <source>
        <dbReference type="ARBA" id="ARBA00022989"/>
    </source>
</evidence>
<proteinExistence type="predicted"/>
<feature type="transmembrane region" description="Helical" evidence="7">
    <location>
        <begin position="311"/>
        <end position="329"/>
    </location>
</feature>
<name>A0ABM7WAC7_9BACT</name>
<dbReference type="PANTHER" id="PTHR33362:SF7">
    <property type="entry name" value="SLL1103 PROTEIN"/>
    <property type="match status" value="1"/>
</dbReference>
<feature type="transmembrane region" description="Helical" evidence="7">
    <location>
        <begin position="438"/>
        <end position="462"/>
    </location>
</feature>
<sequence length="511" mass="54929">MSTTTKTASTGRSSSLFWNFLVYGLTLALAGAVLVEVINVFFYDPYGDEYFLFRTAGMFSGVDISTLTWWMFGSLAVLLMAGLPLAFVTGGLGIVFVYTIGDQAMLNLLPSRIFPMMTNSDLSAIPLFIFMAAMLEKAGIIEEMFAVAYKWMGGLRGGLAAATIAASTILAAMVGVIGAAVVTMGILALPAMLSRNYDEKIAIGSVMAGGTLGILIPPSILAILYAVVAQQSVGELYMGAILPGLLLSGMYIAYVLIRSYMNKDLCPAMPKEELIGWIEKIKLLKGLIAPIFLVFLVLGLLFGGIATPVEAAGLGSFGAIIVAIIQRKFSLIVLKEASMTTLRAATMVLWIMFGASLFVGFYILQGGQAFITETMLGLGLGPYGILFLMMFLLIVLGMFLDWVGILLLAVPIFVPIIKSLTFPGLFGLPGPAPEDVALWFGILYIVNMQMSFLSPPFGYALFYIKGVCPPHIKMSTIFKASFVFLAMQAIGLLLCVVFPALTTYFPNLIYG</sequence>
<protein>
    <submittedName>
        <fullName evidence="9">Tripartite transporter large subunit</fullName>
    </submittedName>
</protein>
<feature type="transmembrane region" description="Helical" evidence="7">
    <location>
        <begin position="20"/>
        <end position="43"/>
    </location>
</feature>
<keyword evidence="3" id="KW-0997">Cell inner membrane</keyword>
<comment type="subcellular location">
    <subcellularLocation>
        <location evidence="1">Cell inner membrane</location>
        <topology evidence="1">Multi-pass membrane protein</topology>
    </subcellularLocation>
</comment>
<keyword evidence="10" id="KW-1185">Reference proteome</keyword>
<evidence type="ECO:0000256" key="6">
    <source>
        <dbReference type="ARBA" id="ARBA00023136"/>
    </source>
</evidence>
<evidence type="ECO:0000256" key="7">
    <source>
        <dbReference type="SAM" id="Phobius"/>
    </source>
</evidence>
<keyword evidence="4 7" id="KW-0812">Transmembrane</keyword>
<organism evidence="9 10">
    <name type="scientific">Desulfofustis limnaeus</name>
    <dbReference type="NCBI Taxonomy" id="2740163"/>
    <lineage>
        <taxon>Bacteria</taxon>
        <taxon>Pseudomonadati</taxon>
        <taxon>Thermodesulfobacteriota</taxon>
        <taxon>Desulfobulbia</taxon>
        <taxon>Desulfobulbales</taxon>
        <taxon>Desulfocapsaceae</taxon>
        <taxon>Desulfofustis</taxon>
    </lineage>
</organism>
<feature type="transmembrane region" description="Helical" evidence="7">
    <location>
        <begin position="201"/>
        <end position="224"/>
    </location>
</feature>
<dbReference type="PANTHER" id="PTHR33362">
    <property type="entry name" value="SIALIC ACID TRAP TRANSPORTER PERMEASE PROTEIN SIAT-RELATED"/>
    <property type="match status" value="1"/>
</dbReference>
<evidence type="ECO:0000256" key="2">
    <source>
        <dbReference type="ARBA" id="ARBA00022475"/>
    </source>
</evidence>
<accession>A0ABM7WAC7</accession>
<evidence type="ECO:0000313" key="10">
    <source>
        <dbReference type="Proteomes" id="UP000830055"/>
    </source>
</evidence>
<evidence type="ECO:0000256" key="3">
    <source>
        <dbReference type="ARBA" id="ARBA00022519"/>
    </source>
</evidence>
<evidence type="ECO:0000256" key="1">
    <source>
        <dbReference type="ARBA" id="ARBA00004429"/>
    </source>
</evidence>
<dbReference type="RefSeq" id="WP_284151308.1">
    <property type="nucleotide sequence ID" value="NZ_AP025516.1"/>
</dbReference>
<reference evidence="9 10" key="1">
    <citation type="submission" date="2022-01" db="EMBL/GenBank/DDBJ databases">
        <title>Desulfofustis limnae sp. nov., a novel mesophilic sulfate-reducing bacterium isolated from marsh soil.</title>
        <authorList>
            <person name="Watanabe M."/>
            <person name="Takahashi A."/>
            <person name="Kojima H."/>
            <person name="Fukui M."/>
        </authorList>
    </citation>
    <scope>NUCLEOTIDE SEQUENCE [LARGE SCALE GENOMIC DNA]</scope>
    <source>
        <strain evidence="9 10">PPLL</strain>
    </source>
</reference>
<feature type="transmembrane region" description="Helical" evidence="7">
    <location>
        <begin position="287"/>
        <end position="305"/>
    </location>
</feature>
<feature type="transmembrane region" description="Helical" evidence="7">
    <location>
        <begin position="236"/>
        <end position="257"/>
    </location>
</feature>
<feature type="transmembrane region" description="Helical" evidence="7">
    <location>
        <begin position="161"/>
        <end position="189"/>
    </location>
</feature>
<feature type="transmembrane region" description="Helical" evidence="7">
    <location>
        <begin position="482"/>
        <end position="505"/>
    </location>
</feature>
<evidence type="ECO:0000313" key="9">
    <source>
        <dbReference type="EMBL" id="BDD87906.1"/>
    </source>
</evidence>
<feature type="transmembrane region" description="Helical" evidence="7">
    <location>
        <begin position="403"/>
        <end position="426"/>
    </location>
</feature>
<evidence type="ECO:0000256" key="4">
    <source>
        <dbReference type="ARBA" id="ARBA00022692"/>
    </source>
</evidence>